<dbReference type="KEGG" id="rin:ACS15_1266"/>
<dbReference type="AlphaFoldDB" id="A0AAC9FT30"/>
<name>A0AAC9FT30_9RALS</name>
<accession>A0AAC9FT30</accession>
<organism evidence="1 2">
    <name type="scientific">Ralstonia insidiosa</name>
    <dbReference type="NCBI Taxonomy" id="190721"/>
    <lineage>
        <taxon>Bacteria</taxon>
        <taxon>Pseudomonadati</taxon>
        <taxon>Pseudomonadota</taxon>
        <taxon>Betaproteobacteria</taxon>
        <taxon>Burkholderiales</taxon>
        <taxon>Burkholderiaceae</taxon>
        <taxon>Ralstonia</taxon>
    </lineage>
</organism>
<dbReference type="RefSeq" id="WP_064496188.1">
    <property type="nucleotide sequence ID" value="NZ_CP012605.1"/>
</dbReference>
<dbReference type="EMBL" id="CP012605">
    <property type="protein sequence ID" value="ANH74375.1"/>
    <property type="molecule type" value="Genomic_DNA"/>
</dbReference>
<evidence type="ECO:0000313" key="1">
    <source>
        <dbReference type="EMBL" id="ANH74375.1"/>
    </source>
</evidence>
<dbReference type="Proteomes" id="UP000077927">
    <property type="component" value="Chromosome 1"/>
</dbReference>
<reference evidence="1 2" key="1">
    <citation type="submission" date="2015-09" db="EMBL/GenBank/DDBJ databases">
        <authorList>
            <person name="Xu Y."/>
            <person name="Nagy A."/>
            <person name="Liu N.T."/>
            <person name="Nou X."/>
        </authorList>
    </citation>
    <scope>NUCLEOTIDE SEQUENCE [LARGE SCALE GENOMIC DNA]</scope>
    <source>
        <strain evidence="1 2">FC1138</strain>
    </source>
</reference>
<protein>
    <submittedName>
        <fullName evidence="1">Uncharacterized protein</fullName>
    </submittedName>
</protein>
<gene>
    <name evidence="1" type="ORF">ACS15_1266</name>
</gene>
<sequence>MNPMDELRKLMPAAEVPQADAVDLMRVAMLLADYDHARAGTVVAALKSALVAGDLCSIDDIHFITLTIDGAQWRKPREVMEGVRIDRTELARWLATRDVNLPETSPALRWINRS</sequence>
<evidence type="ECO:0000313" key="2">
    <source>
        <dbReference type="Proteomes" id="UP000077927"/>
    </source>
</evidence>
<proteinExistence type="predicted"/>